<sequence>MAKKGRNKNNQPITKDRITTLRRKHRTSFMLNEKEKEAIESYCKKNKINNKSKFIRETLMRTVIQHFLDDYPTLFDKKDMDQLKV</sequence>
<keyword evidence="3" id="KW-1185">Reference proteome</keyword>
<dbReference type="OrthoDB" id="1095728at2"/>
<dbReference type="RefSeq" id="WP_044213250.1">
    <property type="nucleotide sequence ID" value="NZ_BAMD01000029.1"/>
</dbReference>
<proteinExistence type="predicted"/>
<name>W7YMU2_9BACT</name>
<evidence type="ECO:0000313" key="3">
    <source>
        <dbReference type="Proteomes" id="UP000019402"/>
    </source>
</evidence>
<dbReference type="eggNOG" id="ENOG5033GMJ">
    <property type="taxonomic scope" value="Bacteria"/>
</dbReference>
<protein>
    <recommendedName>
        <fullName evidence="4">Ribbon-helix-helix protein CopG domain-containing protein</fullName>
    </recommendedName>
</protein>
<evidence type="ECO:0000256" key="1">
    <source>
        <dbReference type="SAM" id="MobiDB-lite"/>
    </source>
</evidence>
<feature type="region of interest" description="Disordered" evidence="1">
    <location>
        <begin position="1"/>
        <end position="20"/>
    </location>
</feature>
<dbReference type="EMBL" id="BAMD01000029">
    <property type="protein sequence ID" value="GAF03719.1"/>
    <property type="molecule type" value="Genomic_DNA"/>
</dbReference>
<reference evidence="2 3" key="1">
    <citation type="journal article" date="2014" name="Genome Announc.">
        <title>Draft Genome Sequence of Cytophaga fermentans JCM 21142T, a Facultative Anaerobe Isolated from Marine Mud.</title>
        <authorList>
            <person name="Starns D."/>
            <person name="Oshima K."/>
            <person name="Suda W."/>
            <person name="Iino T."/>
            <person name="Yuki M."/>
            <person name="Inoue J."/>
            <person name="Kitamura K."/>
            <person name="Iida T."/>
            <person name="Darby A."/>
            <person name="Hattori M."/>
            <person name="Ohkuma M."/>
        </authorList>
    </citation>
    <scope>NUCLEOTIDE SEQUENCE [LARGE SCALE GENOMIC DNA]</scope>
    <source>
        <strain evidence="2 3">JCM 21142</strain>
    </source>
</reference>
<evidence type="ECO:0008006" key="4">
    <source>
        <dbReference type="Google" id="ProtNLM"/>
    </source>
</evidence>
<evidence type="ECO:0000313" key="2">
    <source>
        <dbReference type="EMBL" id="GAF03719.1"/>
    </source>
</evidence>
<dbReference type="Proteomes" id="UP000019402">
    <property type="component" value="Unassembled WGS sequence"/>
</dbReference>
<dbReference type="AlphaFoldDB" id="W7YMU2"/>
<comment type="caution">
    <text evidence="2">The sequence shown here is derived from an EMBL/GenBank/DDBJ whole genome shotgun (WGS) entry which is preliminary data.</text>
</comment>
<accession>W7YMU2</accession>
<gene>
    <name evidence="2" type="ORF">JCM21142_62400</name>
</gene>
<organism evidence="2 3">
    <name type="scientific">Saccharicrinis fermentans DSM 9555 = JCM 21142</name>
    <dbReference type="NCBI Taxonomy" id="869213"/>
    <lineage>
        <taxon>Bacteria</taxon>
        <taxon>Pseudomonadati</taxon>
        <taxon>Bacteroidota</taxon>
        <taxon>Bacteroidia</taxon>
        <taxon>Marinilabiliales</taxon>
        <taxon>Marinilabiliaceae</taxon>
        <taxon>Saccharicrinis</taxon>
    </lineage>
</organism>